<keyword evidence="4" id="KW-0479">Metal-binding</keyword>
<keyword evidence="6" id="KW-0460">Magnesium</keyword>
<keyword evidence="10" id="KW-1185">Reference proteome</keyword>
<dbReference type="RefSeq" id="WP_020512680.1">
    <property type="nucleotide sequence ID" value="NZ_JBIAZU010000004.1"/>
</dbReference>
<evidence type="ECO:0000256" key="6">
    <source>
        <dbReference type="ARBA" id="ARBA00022842"/>
    </source>
</evidence>
<keyword evidence="3" id="KW-0540">Nuclease</keyword>
<comment type="cofactor">
    <cofactor evidence="1">
        <name>Mg(2+)</name>
        <dbReference type="ChEBI" id="CHEBI:18420"/>
    </cofactor>
</comment>
<evidence type="ECO:0000259" key="8">
    <source>
        <dbReference type="Pfam" id="PF01850"/>
    </source>
</evidence>
<gene>
    <name evidence="9" type="ORF">ACFY35_25820</name>
</gene>
<dbReference type="PANTHER" id="PTHR33653">
    <property type="entry name" value="RIBONUCLEASE VAPC2"/>
    <property type="match status" value="1"/>
</dbReference>
<evidence type="ECO:0000313" key="10">
    <source>
        <dbReference type="Proteomes" id="UP001602245"/>
    </source>
</evidence>
<evidence type="ECO:0000256" key="7">
    <source>
        <dbReference type="ARBA" id="ARBA00038093"/>
    </source>
</evidence>
<dbReference type="InterPro" id="IPR002716">
    <property type="entry name" value="PIN_dom"/>
</dbReference>
<comment type="similarity">
    <text evidence="7">Belongs to the PINc/VapC protein family.</text>
</comment>
<evidence type="ECO:0000313" key="9">
    <source>
        <dbReference type="EMBL" id="MFF5292876.1"/>
    </source>
</evidence>
<dbReference type="EMBL" id="JBIAZU010000004">
    <property type="protein sequence ID" value="MFF5292876.1"/>
    <property type="molecule type" value="Genomic_DNA"/>
</dbReference>
<dbReference type="InterPro" id="IPR050556">
    <property type="entry name" value="Type_II_TA_system_RNase"/>
</dbReference>
<evidence type="ECO:0000256" key="4">
    <source>
        <dbReference type="ARBA" id="ARBA00022723"/>
    </source>
</evidence>
<sequence>MPDRIYERAQNVQEGLTERGTHRSPGPVDLLVAATAEAHGLTLLHYDRDFVQVAEVTGQRVRWLADPGSID</sequence>
<accession>A0ABW6WL02</accession>
<evidence type="ECO:0000256" key="3">
    <source>
        <dbReference type="ARBA" id="ARBA00022722"/>
    </source>
</evidence>
<dbReference type="InterPro" id="IPR029060">
    <property type="entry name" value="PIN-like_dom_sf"/>
</dbReference>
<reference evidence="9 10" key="1">
    <citation type="submission" date="2024-10" db="EMBL/GenBank/DDBJ databases">
        <title>The Natural Products Discovery Center: Release of the First 8490 Sequenced Strains for Exploring Actinobacteria Biosynthetic Diversity.</title>
        <authorList>
            <person name="Kalkreuter E."/>
            <person name="Kautsar S.A."/>
            <person name="Yang D."/>
            <person name="Bader C.D."/>
            <person name="Teijaro C.N."/>
            <person name="Fluegel L."/>
            <person name="Davis C.M."/>
            <person name="Simpson J.R."/>
            <person name="Lauterbach L."/>
            <person name="Steele A.D."/>
            <person name="Gui C."/>
            <person name="Meng S."/>
            <person name="Li G."/>
            <person name="Viehrig K."/>
            <person name="Ye F."/>
            <person name="Su P."/>
            <person name="Kiefer A.F."/>
            <person name="Nichols A."/>
            <person name="Cepeda A.J."/>
            <person name="Yan W."/>
            <person name="Fan B."/>
            <person name="Jiang Y."/>
            <person name="Adhikari A."/>
            <person name="Zheng C.-J."/>
            <person name="Schuster L."/>
            <person name="Cowan T.M."/>
            <person name="Smanski M.J."/>
            <person name="Chevrette M.G."/>
            <person name="De Carvalho L.P.S."/>
            <person name="Shen B."/>
        </authorList>
    </citation>
    <scope>NUCLEOTIDE SEQUENCE [LARGE SCALE GENOMIC DNA]</scope>
    <source>
        <strain evidence="9 10">NPDC000087</strain>
    </source>
</reference>
<evidence type="ECO:0000256" key="1">
    <source>
        <dbReference type="ARBA" id="ARBA00001946"/>
    </source>
</evidence>
<keyword evidence="2" id="KW-1277">Toxin-antitoxin system</keyword>
<dbReference type="Proteomes" id="UP001602245">
    <property type="component" value="Unassembled WGS sequence"/>
</dbReference>
<dbReference type="Pfam" id="PF01850">
    <property type="entry name" value="PIN"/>
    <property type="match status" value="1"/>
</dbReference>
<dbReference type="Gene3D" id="3.40.50.1010">
    <property type="entry name" value="5'-nuclease"/>
    <property type="match status" value="1"/>
</dbReference>
<name>A0ABW6WL02_9ACTN</name>
<evidence type="ECO:0000256" key="5">
    <source>
        <dbReference type="ARBA" id="ARBA00022801"/>
    </source>
</evidence>
<keyword evidence="5" id="KW-0378">Hydrolase</keyword>
<dbReference type="SUPFAM" id="SSF88723">
    <property type="entry name" value="PIN domain-like"/>
    <property type="match status" value="1"/>
</dbReference>
<protein>
    <submittedName>
        <fullName evidence="9">PIN domain-containing protein</fullName>
    </submittedName>
</protein>
<evidence type="ECO:0000256" key="2">
    <source>
        <dbReference type="ARBA" id="ARBA00022649"/>
    </source>
</evidence>
<organism evidence="9 10">
    <name type="scientific">Paractinoplanes globisporus</name>
    <dbReference type="NCBI Taxonomy" id="113565"/>
    <lineage>
        <taxon>Bacteria</taxon>
        <taxon>Bacillati</taxon>
        <taxon>Actinomycetota</taxon>
        <taxon>Actinomycetes</taxon>
        <taxon>Micromonosporales</taxon>
        <taxon>Micromonosporaceae</taxon>
        <taxon>Paractinoplanes</taxon>
    </lineage>
</organism>
<feature type="domain" description="PIN" evidence="8">
    <location>
        <begin position="3"/>
        <end position="55"/>
    </location>
</feature>
<comment type="caution">
    <text evidence="9">The sequence shown here is derived from an EMBL/GenBank/DDBJ whole genome shotgun (WGS) entry which is preliminary data.</text>
</comment>
<dbReference type="PANTHER" id="PTHR33653:SF1">
    <property type="entry name" value="RIBONUCLEASE VAPC2"/>
    <property type="match status" value="1"/>
</dbReference>
<proteinExistence type="inferred from homology"/>